<organism evidence="3 4">
    <name type="scientific">Nepenthes gracilis</name>
    <name type="common">Slender pitcher plant</name>
    <dbReference type="NCBI Taxonomy" id="150966"/>
    <lineage>
        <taxon>Eukaryota</taxon>
        <taxon>Viridiplantae</taxon>
        <taxon>Streptophyta</taxon>
        <taxon>Embryophyta</taxon>
        <taxon>Tracheophyta</taxon>
        <taxon>Spermatophyta</taxon>
        <taxon>Magnoliopsida</taxon>
        <taxon>eudicotyledons</taxon>
        <taxon>Gunneridae</taxon>
        <taxon>Pentapetalae</taxon>
        <taxon>Caryophyllales</taxon>
        <taxon>Nepenthaceae</taxon>
        <taxon>Nepenthes</taxon>
    </lineage>
</organism>
<evidence type="ECO:0000256" key="1">
    <source>
        <dbReference type="SAM" id="MobiDB-lite"/>
    </source>
</evidence>
<reference evidence="3" key="1">
    <citation type="submission" date="2023-05" db="EMBL/GenBank/DDBJ databases">
        <title>Nepenthes gracilis genome sequencing.</title>
        <authorList>
            <person name="Fukushima K."/>
        </authorList>
    </citation>
    <scope>NUCLEOTIDE SEQUENCE</scope>
    <source>
        <strain evidence="3">SING2019-196</strain>
    </source>
</reference>
<accession>A0AAD3T8B2</accession>
<evidence type="ECO:0000313" key="3">
    <source>
        <dbReference type="EMBL" id="GMH25430.1"/>
    </source>
</evidence>
<name>A0AAD3T8B2_NEPGR</name>
<comment type="caution">
    <text evidence="3">The sequence shown here is derived from an EMBL/GenBank/DDBJ whole genome shotgun (WGS) entry which is preliminary data.</text>
</comment>
<evidence type="ECO:0000313" key="4">
    <source>
        <dbReference type="Proteomes" id="UP001279734"/>
    </source>
</evidence>
<dbReference type="AlphaFoldDB" id="A0AAD3T8B2"/>
<feature type="compositionally biased region" description="Low complexity" evidence="1">
    <location>
        <begin position="235"/>
        <end position="246"/>
    </location>
</feature>
<gene>
    <name evidence="3" type="ORF">Nepgr_027273</name>
</gene>
<protein>
    <submittedName>
        <fullName evidence="3">Uncharacterized protein</fullName>
    </submittedName>
</protein>
<dbReference type="Proteomes" id="UP001279734">
    <property type="component" value="Unassembled WGS sequence"/>
</dbReference>
<feature type="region of interest" description="Disordered" evidence="1">
    <location>
        <begin position="188"/>
        <end position="246"/>
    </location>
</feature>
<dbReference type="EMBL" id="BSYO01000029">
    <property type="protein sequence ID" value="GMH25430.1"/>
    <property type="molecule type" value="Genomic_DNA"/>
</dbReference>
<evidence type="ECO:0000256" key="2">
    <source>
        <dbReference type="SAM" id="Phobius"/>
    </source>
</evidence>
<keyword evidence="4" id="KW-1185">Reference proteome</keyword>
<keyword evidence="2" id="KW-1133">Transmembrane helix</keyword>
<keyword evidence="2" id="KW-0812">Transmembrane</keyword>
<proteinExistence type="predicted"/>
<feature type="transmembrane region" description="Helical" evidence="2">
    <location>
        <begin position="52"/>
        <end position="74"/>
    </location>
</feature>
<keyword evidence="2" id="KW-0472">Membrane</keyword>
<sequence>MLLGSDYAGECWYPVAQHCLAVVLVSVSAKACCRFSLLTPDHYMVGGCCSTFGFLGCVALLVNTNAVALIALALNCRVYPRKSSSAGCWHLSAARVVRWWMLVVWQWSNDVLPDADAACRFDAVLLSLWLGYQFGSGASAECAVPARRLTASEAHSKAKTKPVHGKTLDQQPQLISDHDDACIQHQHNQQFHLPPKRHHRGKTEGVQASRASTSIHGRSTEHERQQNAPAPRPAAPSSAKPMQFAT</sequence>